<keyword evidence="4" id="KW-1185">Reference proteome</keyword>
<dbReference type="OrthoDB" id="1980949at2"/>
<dbReference type="PANTHER" id="PTHR34611">
    <property type="match status" value="1"/>
</dbReference>
<evidence type="ECO:0000313" key="4">
    <source>
        <dbReference type="Proteomes" id="UP000298460"/>
    </source>
</evidence>
<gene>
    <name evidence="3" type="ORF">E4K67_08930</name>
</gene>
<dbReference type="GO" id="GO:1990238">
    <property type="term" value="F:double-stranded DNA endonuclease activity"/>
    <property type="evidence" value="ECO:0007669"/>
    <property type="project" value="TreeGrafter"/>
</dbReference>
<dbReference type="InterPro" id="IPR010106">
    <property type="entry name" value="RpnA"/>
</dbReference>
<evidence type="ECO:0000259" key="2">
    <source>
        <dbReference type="Pfam" id="PF04754"/>
    </source>
</evidence>
<reference evidence="3 4" key="1">
    <citation type="submission" date="2019-03" db="EMBL/GenBank/DDBJ databases">
        <title>Draft Genome Sequence of Desulfosporosinus fructosivorans Strain 63.6F, Isolated from Marine Sediment in the Baltic Sea.</title>
        <authorList>
            <person name="Hausmann B."/>
            <person name="Vandieken V."/>
            <person name="Pjevac P."/>
            <person name="Schreck K."/>
            <person name="Herbold C.W."/>
            <person name="Loy A."/>
        </authorList>
    </citation>
    <scope>NUCLEOTIDE SEQUENCE [LARGE SCALE GENOMIC DNA]</scope>
    <source>
        <strain evidence="3 4">63.6F</strain>
    </source>
</reference>
<dbReference type="EMBL" id="SPQQ01000003">
    <property type="protein sequence ID" value="TGE38100.1"/>
    <property type="molecule type" value="Genomic_DNA"/>
</dbReference>
<name>A0A4Z0R5J0_9FIRM</name>
<evidence type="ECO:0000313" key="3">
    <source>
        <dbReference type="EMBL" id="TGE38100.1"/>
    </source>
</evidence>
<evidence type="ECO:0000256" key="1">
    <source>
        <dbReference type="ARBA" id="ARBA00009787"/>
    </source>
</evidence>
<dbReference type="AlphaFoldDB" id="A0A4Z0R5J0"/>
<proteinExistence type="inferred from homology"/>
<dbReference type="InterPro" id="IPR006842">
    <property type="entry name" value="Transposase_31"/>
</dbReference>
<sequence length="317" mass="36772">MSLIHKPHDKFFKETLSDLQTAQDFLQNYLPREFLEFMDLETIALQKDSFIEKELEETFSDLLFQTKINHKEGYLYLLFEHKSYPSPKIALQLLKYMLNIWEQKTTDQPAAKLPVIIPLVVYHGKARWNSPVKLSGLIEDYDQLPLAVASCLPNFSYLLYNISRYSNADIKGSVKLQIFLKLLRDIFEQDYTVFLKTLEESIMAFNQLENQGNGLEYFETFIRYIMSARNDLEFQTVYELAKEISLERSEVVMTIAEKLITEGMEKGMAKGIEKGIEKGMEKGKLEVAENLLRLGMGIDMIIKATGLSEEEIRKIMN</sequence>
<dbReference type="Pfam" id="PF04754">
    <property type="entry name" value="Transposase_31"/>
    <property type="match status" value="1"/>
</dbReference>
<organism evidence="3 4">
    <name type="scientific">Desulfosporosinus fructosivorans</name>
    <dbReference type="NCBI Taxonomy" id="2018669"/>
    <lineage>
        <taxon>Bacteria</taxon>
        <taxon>Bacillati</taxon>
        <taxon>Bacillota</taxon>
        <taxon>Clostridia</taxon>
        <taxon>Eubacteriales</taxon>
        <taxon>Desulfitobacteriaceae</taxon>
        <taxon>Desulfosporosinus</taxon>
    </lineage>
</organism>
<protein>
    <submittedName>
        <fullName evidence="3">Rpn family recombination-promoting nuclease/putative transposase</fullName>
    </submittedName>
</protein>
<comment type="caution">
    <text evidence="3">The sequence shown here is derived from an EMBL/GenBank/DDBJ whole genome shotgun (WGS) entry which is preliminary data.</text>
</comment>
<dbReference type="GO" id="GO:0006310">
    <property type="term" value="P:DNA recombination"/>
    <property type="evidence" value="ECO:0007669"/>
    <property type="project" value="TreeGrafter"/>
</dbReference>
<accession>A0A4Z0R5J0</accession>
<comment type="similarity">
    <text evidence="1">Belongs to the Rpn/YhgA-like nuclease family.</text>
</comment>
<dbReference type="NCBIfam" id="TIGR01784">
    <property type="entry name" value="T_den_put_tspse"/>
    <property type="match status" value="1"/>
</dbReference>
<dbReference type="PANTHER" id="PTHR34611:SF2">
    <property type="entry name" value="INACTIVE RECOMBINATION-PROMOTING NUCLEASE-LIKE PROTEIN RPNE-RELATED"/>
    <property type="match status" value="1"/>
</dbReference>
<feature type="domain" description="Transposase (putative) YhgA-like" evidence="2">
    <location>
        <begin position="6"/>
        <end position="211"/>
    </location>
</feature>
<dbReference type="InterPro" id="IPR051699">
    <property type="entry name" value="Rpn/YhgA-like_nuclease"/>
</dbReference>
<dbReference type="Proteomes" id="UP000298460">
    <property type="component" value="Unassembled WGS sequence"/>
</dbReference>